<dbReference type="Proteomes" id="UP000563898">
    <property type="component" value="Unassembled WGS sequence"/>
</dbReference>
<dbReference type="RefSeq" id="WP_133092131.1">
    <property type="nucleotide sequence ID" value="NZ_CP073075.1"/>
</dbReference>
<keyword evidence="1" id="KW-0812">Transmembrane</keyword>
<gene>
    <name evidence="2" type="ORF">HGA05_05120</name>
</gene>
<dbReference type="AlphaFoldDB" id="A0A846WIU3"/>
<evidence type="ECO:0000256" key="1">
    <source>
        <dbReference type="SAM" id="Phobius"/>
    </source>
</evidence>
<evidence type="ECO:0000313" key="2">
    <source>
        <dbReference type="EMBL" id="NKY00946.1"/>
    </source>
</evidence>
<evidence type="ECO:0008006" key="4">
    <source>
        <dbReference type="Google" id="ProtNLM"/>
    </source>
</evidence>
<evidence type="ECO:0000313" key="3">
    <source>
        <dbReference type="Proteomes" id="UP000563898"/>
    </source>
</evidence>
<name>A0A846WIU3_9ACTN</name>
<proteinExistence type="predicted"/>
<feature type="transmembrane region" description="Helical" evidence="1">
    <location>
        <begin position="25"/>
        <end position="47"/>
    </location>
</feature>
<dbReference type="EMBL" id="JAAXPC010000002">
    <property type="protein sequence ID" value="NKY00946.1"/>
    <property type="molecule type" value="Genomic_DNA"/>
</dbReference>
<sequence>MASSRMNPQRGISSRADRRTTVPRWFAAMAAVYGTAVTFLAVAFLLGASTWSHSASGSAIADGFARWWPSASLAAAIVAIVLVTFGAAASRRRRTRARARLPRV</sequence>
<accession>A0A846WIU3</accession>
<comment type="caution">
    <text evidence="2">The sequence shown here is derived from an EMBL/GenBank/DDBJ whole genome shotgun (WGS) entry which is preliminary data.</text>
</comment>
<keyword evidence="1" id="KW-0472">Membrane</keyword>
<reference evidence="2 3" key="1">
    <citation type="submission" date="2020-04" db="EMBL/GenBank/DDBJ databases">
        <title>MicrobeNet Type strains.</title>
        <authorList>
            <person name="Nicholson A.C."/>
        </authorList>
    </citation>
    <scope>NUCLEOTIDE SEQUENCE [LARGE SCALE GENOMIC DNA]</scope>
    <source>
        <strain evidence="2 3">ATCC BAA-14</strain>
    </source>
</reference>
<organism evidence="2 3">
    <name type="scientific">Gordonia polyisoprenivorans</name>
    <dbReference type="NCBI Taxonomy" id="84595"/>
    <lineage>
        <taxon>Bacteria</taxon>
        <taxon>Bacillati</taxon>
        <taxon>Actinomycetota</taxon>
        <taxon>Actinomycetes</taxon>
        <taxon>Mycobacteriales</taxon>
        <taxon>Gordoniaceae</taxon>
        <taxon>Gordonia</taxon>
    </lineage>
</organism>
<protein>
    <recommendedName>
        <fullName evidence="4">Transmembrane protein</fullName>
    </recommendedName>
</protein>
<keyword evidence="1" id="KW-1133">Transmembrane helix</keyword>
<feature type="transmembrane region" description="Helical" evidence="1">
    <location>
        <begin position="67"/>
        <end position="90"/>
    </location>
</feature>